<feature type="region of interest" description="Disordered" evidence="2">
    <location>
        <begin position="177"/>
        <end position="209"/>
    </location>
</feature>
<sequence length="209" mass="22609">MFASSAPHSRSLFILNIYGLKSIRRNKTPPLFRTARHASPLHTPPSLRRPPPRPKNTIFLLAGQSNMSGRGGVTGNRWDHFIPPECQPSPDILRLSAGLRWKEAREPLHADIDSRKVCGVGPGMPLLTLSCAGAAAPPLAPQCRRRRRGTLRYVSGPRRETRYTQLGAACTCRGGGGGRRKGGGCVVSGGERTVSKADAEANREKDGDL</sequence>
<feature type="compositionally biased region" description="Basic and acidic residues" evidence="2">
    <location>
        <begin position="193"/>
        <end position="209"/>
    </location>
</feature>
<dbReference type="Pfam" id="PF03629">
    <property type="entry name" value="SASA"/>
    <property type="match status" value="1"/>
</dbReference>
<accession>A0A2I0WRQ7</accession>
<dbReference type="PANTHER" id="PTHR31988:SF19">
    <property type="entry name" value="9-O-ACETYL-N-ACETYLNEURAMINIC ACID DEACETYLASE-RELATED"/>
    <property type="match status" value="1"/>
</dbReference>
<dbReference type="PANTHER" id="PTHR31988">
    <property type="entry name" value="ESTERASE, PUTATIVE (DUF303)-RELATED"/>
    <property type="match status" value="1"/>
</dbReference>
<dbReference type="Gene3D" id="3.40.50.1110">
    <property type="entry name" value="SGNH hydrolase"/>
    <property type="match status" value="1"/>
</dbReference>
<evidence type="ECO:0000313" key="4">
    <source>
        <dbReference type="EMBL" id="PKU78321.1"/>
    </source>
</evidence>
<dbReference type="Proteomes" id="UP000233837">
    <property type="component" value="Unassembled WGS sequence"/>
</dbReference>
<dbReference type="EMBL" id="KZ502458">
    <property type="protein sequence ID" value="PKU78321.1"/>
    <property type="molecule type" value="Genomic_DNA"/>
</dbReference>
<feature type="region of interest" description="Disordered" evidence="2">
    <location>
        <begin position="34"/>
        <end position="55"/>
    </location>
</feature>
<dbReference type="GO" id="GO:0016787">
    <property type="term" value="F:hydrolase activity"/>
    <property type="evidence" value="ECO:0007669"/>
    <property type="project" value="UniProtKB-KW"/>
</dbReference>
<dbReference type="InterPro" id="IPR052940">
    <property type="entry name" value="Carb_Esterase_6"/>
</dbReference>
<protein>
    <submittedName>
        <fullName evidence="4">Putative carbohydrate esterase</fullName>
    </submittedName>
</protein>
<keyword evidence="1" id="KW-0378">Hydrolase</keyword>
<gene>
    <name evidence="4" type="ORF">MA16_Dca008946</name>
</gene>
<reference evidence="4 5" key="1">
    <citation type="journal article" date="2016" name="Sci. Rep.">
        <title>The Dendrobium catenatum Lindl. genome sequence provides insights into polysaccharide synthase, floral development and adaptive evolution.</title>
        <authorList>
            <person name="Zhang G.Q."/>
            <person name="Xu Q."/>
            <person name="Bian C."/>
            <person name="Tsai W.C."/>
            <person name="Yeh C.M."/>
            <person name="Liu K.W."/>
            <person name="Yoshida K."/>
            <person name="Zhang L.S."/>
            <person name="Chang S.B."/>
            <person name="Chen F."/>
            <person name="Shi Y."/>
            <person name="Su Y.Y."/>
            <person name="Zhang Y.Q."/>
            <person name="Chen L.J."/>
            <person name="Yin Y."/>
            <person name="Lin M."/>
            <person name="Huang H."/>
            <person name="Deng H."/>
            <person name="Wang Z.W."/>
            <person name="Zhu S.L."/>
            <person name="Zhao X."/>
            <person name="Deng C."/>
            <person name="Niu S.C."/>
            <person name="Huang J."/>
            <person name="Wang M."/>
            <person name="Liu G.H."/>
            <person name="Yang H.J."/>
            <person name="Xiao X.J."/>
            <person name="Hsiao Y.Y."/>
            <person name="Wu W.L."/>
            <person name="Chen Y.Y."/>
            <person name="Mitsuda N."/>
            <person name="Ohme-Takagi M."/>
            <person name="Luo Y.B."/>
            <person name="Van de Peer Y."/>
            <person name="Liu Z.J."/>
        </authorList>
    </citation>
    <scope>NUCLEOTIDE SEQUENCE [LARGE SCALE GENOMIC DNA]</scope>
    <source>
        <tissue evidence="4">The whole plant</tissue>
    </source>
</reference>
<dbReference type="SUPFAM" id="SSF52266">
    <property type="entry name" value="SGNH hydrolase"/>
    <property type="match status" value="1"/>
</dbReference>
<dbReference type="AlphaFoldDB" id="A0A2I0WRQ7"/>
<feature type="domain" description="Sialate O-acetylesterase" evidence="3">
    <location>
        <begin position="56"/>
        <end position="125"/>
    </location>
</feature>
<feature type="compositionally biased region" description="Gly residues" evidence="2">
    <location>
        <begin position="177"/>
        <end position="187"/>
    </location>
</feature>
<evidence type="ECO:0000256" key="1">
    <source>
        <dbReference type="ARBA" id="ARBA00022801"/>
    </source>
</evidence>
<evidence type="ECO:0000259" key="3">
    <source>
        <dbReference type="Pfam" id="PF03629"/>
    </source>
</evidence>
<organism evidence="4 5">
    <name type="scientific">Dendrobium catenatum</name>
    <dbReference type="NCBI Taxonomy" id="906689"/>
    <lineage>
        <taxon>Eukaryota</taxon>
        <taxon>Viridiplantae</taxon>
        <taxon>Streptophyta</taxon>
        <taxon>Embryophyta</taxon>
        <taxon>Tracheophyta</taxon>
        <taxon>Spermatophyta</taxon>
        <taxon>Magnoliopsida</taxon>
        <taxon>Liliopsida</taxon>
        <taxon>Asparagales</taxon>
        <taxon>Orchidaceae</taxon>
        <taxon>Epidendroideae</taxon>
        <taxon>Malaxideae</taxon>
        <taxon>Dendrobiinae</taxon>
        <taxon>Dendrobium</taxon>
    </lineage>
</organism>
<proteinExistence type="predicted"/>
<reference evidence="4 5" key="2">
    <citation type="journal article" date="2017" name="Nature">
        <title>The Apostasia genome and the evolution of orchids.</title>
        <authorList>
            <person name="Zhang G.Q."/>
            <person name="Liu K.W."/>
            <person name="Li Z."/>
            <person name="Lohaus R."/>
            <person name="Hsiao Y.Y."/>
            <person name="Niu S.C."/>
            <person name="Wang J.Y."/>
            <person name="Lin Y.C."/>
            <person name="Xu Q."/>
            <person name="Chen L.J."/>
            <person name="Yoshida K."/>
            <person name="Fujiwara S."/>
            <person name="Wang Z.W."/>
            <person name="Zhang Y.Q."/>
            <person name="Mitsuda N."/>
            <person name="Wang M."/>
            <person name="Liu G.H."/>
            <person name="Pecoraro L."/>
            <person name="Huang H.X."/>
            <person name="Xiao X.J."/>
            <person name="Lin M."/>
            <person name="Wu X.Y."/>
            <person name="Wu W.L."/>
            <person name="Chen Y.Y."/>
            <person name="Chang S.B."/>
            <person name="Sakamoto S."/>
            <person name="Ohme-Takagi M."/>
            <person name="Yagi M."/>
            <person name="Zeng S.J."/>
            <person name="Shen C.Y."/>
            <person name="Yeh C.M."/>
            <person name="Luo Y.B."/>
            <person name="Tsai W.C."/>
            <person name="Van de Peer Y."/>
            <person name="Liu Z.J."/>
        </authorList>
    </citation>
    <scope>NUCLEOTIDE SEQUENCE [LARGE SCALE GENOMIC DNA]</scope>
    <source>
        <tissue evidence="4">The whole plant</tissue>
    </source>
</reference>
<dbReference type="InterPro" id="IPR036514">
    <property type="entry name" value="SGNH_hydro_sf"/>
</dbReference>
<evidence type="ECO:0000313" key="5">
    <source>
        <dbReference type="Proteomes" id="UP000233837"/>
    </source>
</evidence>
<dbReference type="InterPro" id="IPR005181">
    <property type="entry name" value="SASA"/>
</dbReference>
<name>A0A2I0WRQ7_9ASPA</name>
<evidence type="ECO:0000256" key="2">
    <source>
        <dbReference type="SAM" id="MobiDB-lite"/>
    </source>
</evidence>
<keyword evidence="5" id="KW-1185">Reference proteome</keyword>